<organism evidence="2 3">
    <name type="scientific">Probosciger aterrimus</name>
    <name type="common">Palm cockatoo</name>
    <dbReference type="NCBI Taxonomy" id="141839"/>
    <lineage>
        <taxon>Eukaryota</taxon>
        <taxon>Metazoa</taxon>
        <taxon>Chordata</taxon>
        <taxon>Craniata</taxon>
        <taxon>Vertebrata</taxon>
        <taxon>Euteleostomi</taxon>
        <taxon>Archelosauria</taxon>
        <taxon>Archosauria</taxon>
        <taxon>Dinosauria</taxon>
        <taxon>Saurischia</taxon>
        <taxon>Theropoda</taxon>
        <taxon>Coelurosauria</taxon>
        <taxon>Aves</taxon>
        <taxon>Neognathae</taxon>
        <taxon>Neoaves</taxon>
        <taxon>Telluraves</taxon>
        <taxon>Australaves</taxon>
        <taxon>Psittaciformes</taxon>
        <taxon>Cacatuidae</taxon>
        <taxon>Probosciger</taxon>
    </lineage>
</organism>
<name>A0A7K5FRP7_PROAR</name>
<accession>A0A7K5FRP7</accession>
<evidence type="ECO:0000313" key="2">
    <source>
        <dbReference type="EMBL" id="NWS47544.1"/>
    </source>
</evidence>
<dbReference type="OrthoDB" id="2436455at2759"/>
<feature type="non-terminal residue" evidence="2">
    <location>
        <position position="1"/>
    </location>
</feature>
<evidence type="ECO:0000313" key="3">
    <source>
        <dbReference type="Proteomes" id="UP000562415"/>
    </source>
</evidence>
<proteinExistence type="predicted"/>
<sequence>LAFSILNTPKKLGSSLLRRAAARKGTPKGSPRAGARRSPRIATAKSPKSK</sequence>
<dbReference type="AlphaFoldDB" id="A0A7K5FRP7"/>
<dbReference type="EMBL" id="VYZH01003880">
    <property type="protein sequence ID" value="NWS47544.1"/>
    <property type="molecule type" value="Genomic_DNA"/>
</dbReference>
<reference evidence="2 3" key="1">
    <citation type="submission" date="2019-09" db="EMBL/GenBank/DDBJ databases">
        <title>Bird 10,000 Genomes (B10K) Project - Family phase.</title>
        <authorList>
            <person name="Zhang G."/>
        </authorList>
    </citation>
    <scope>NUCLEOTIDE SEQUENCE [LARGE SCALE GENOMIC DNA]</scope>
    <source>
        <strain evidence="2">B10K-DU-017-47</strain>
    </source>
</reference>
<protein>
    <submittedName>
        <fullName evidence="2">NUMA1 protein</fullName>
    </submittedName>
</protein>
<dbReference type="Proteomes" id="UP000562415">
    <property type="component" value="Unassembled WGS sequence"/>
</dbReference>
<gene>
    <name evidence="2" type="primary">Numa1_1</name>
    <name evidence="2" type="ORF">PROATE_R15637</name>
</gene>
<feature type="non-terminal residue" evidence="2">
    <location>
        <position position="50"/>
    </location>
</feature>
<comment type="caution">
    <text evidence="2">The sequence shown here is derived from an EMBL/GenBank/DDBJ whole genome shotgun (WGS) entry which is preliminary data.</text>
</comment>
<keyword evidence="3" id="KW-1185">Reference proteome</keyword>
<feature type="region of interest" description="Disordered" evidence="1">
    <location>
        <begin position="19"/>
        <end position="50"/>
    </location>
</feature>
<evidence type="ECO:0000256" key="1">
    <source>
        <dbReference type="SAM" id="MobiDB-lite"/>
    </source>
</evidence>